<keyword evidence="1" id="KW-0175">Coiled coil</keyword>
<dbReference type="KEGG" id="ngr:NAEGRDRAFT_65486"/>
<sequence length="247" mass="29411">MERREQVFSSIEWLREESEKHSIRDEVEKEYKEKVKALENTIEELKKRLDDKNNEIDKCVVSSNRMIETELENQKLREENNLLMGKQSEYDREIKSVLEFYERRFITVNEDVEAKLLHFENNVIAPLMNNVSQAETSLKKALSVGHKLRSERNDLRQRCSQLLSQLRSRTEELDKLQMDHDQIQTRNEENLQKVKMQYEQKMLQLNTKINAERTSYSSSGQTAIEMYKKKLQAAELQIKELKKGQKK</sequence>
<proteinExistence type="predicted"/>
<organism evidence="3">
    <name type="scientific">Naegleria gruberi</name>
    <name type="common">Amoeba</name>
    <dbReference type="NCBI Taxonomy" id="5762"/>
    <lineage>
        <taxon>Eukaryota</taxon>
        <taxon>Discoba</taxon>
        <taxon>Heterolobosea</taxon>
        <taxon>Tetramitia</taxon>
        <taxon>Eutetramitia</taxon>
        <taxon>Vahlkampfiidae</taxon>
        <taxon>Naegleria</taxon>
    </lineage>
</organism>
<dbReference type="RefSeq" id="XP_002679230.1">
    <property type="nucleotide sequence ID" value="XM_002679184.1"/>
</dbReference>
<evidence type="ECO:0000313" key="3">
    <source>
        <dbReference type="Proteomes" id="UP000006671"/>
    </source>
</evidence>
<dbReference type="OMA" id="CEANSAK"/>
<keyword evidence="3" id="KW-1185">Reference proteome</keyword>
<dbReference type="InParanoid" id="D2V9L9"/>
<feature type="coiled-coil region" evidence="1">
    <location>
        <begin position="173"/>
        <end position="244"/>
    </location>
</feature>
<evidence type="ECO:0000313" key="2">
    <source>
        <dbReference type="EMBL" id="EFC46486.1"/>
    </source>
</evidence>
<accession>D2V9L9</accession>
<dbReference type="VEuPathDB" id="AmoebaDB:NAEGRDRAFT_65486"/>
<protein>
    <submittedName>
        <fullName evidence="2">Predicted protein</fullName>
    </submittedName>
</protein>
<dbReference type="Proteomes" id="UP000006671">
    <property type="component" value="Unassembled WGS sequence"/>
</dbReference>
<evidence type="ECO:0000256" key="1">
    <source>
        <dbReference type="SAM" id="Coils"/>
    </source>
</evidence>
<dbReference type="OrthoDB" id="10367219at2759"/>
<reference evidence="2 3" key="1">
    <citation type="journal article" date="2010" name="Cell">
        <title>The genome of Naegleria gruberi illuminates early eukaryotic versatility.</title>
        <authorList>
            <person name="Fritz-Laylin L.K."/>
            <person name="Prochnik S.E."/>
            <person name="Ginger M.L."/>
            <person name="Dacks J.B."/>
            <person name="Carpenter M.L."/>
            <person name="Field M.C."/>
            <person name="Kuo A."/>
            <person name="Paredez A."/>
            <person name="Chapman J."/>
            <person name="Pham J."/>
            <person name="Shu S."/>
            <person name="Neupane R."/>
            <person name="Cipriano M."/>
            <person name="Mancuso J."/>
            <person name="Tu H."/>
            <person name="Salamov A."/>
            <person name="Lindquist E."/>
            <person name="Shapiro H."/>
            <person name="Lucas S."/>
            <person name="Grigoriev I.V."/>
            <person name="Cande W.Z."/>
            <person name="Fulton C."/>
            <person name="Rokhsar D.S."/>
            <person name="Dawson S.C."/>
        </authorList>
    </citation>
    <scope>NUCLEOTIDE SEQUENCE [LARGE SCALE GENOMIC DNA]</scope>
    <source>
        <strain evidence="2 3">NEG-M</strain>
    </source>
</reference>
<name>D2V9L9_NAEGR</name>
<dbReference type="EMBL" id="GG738858">
    <property type="protein sequence ID" value="EFC46486.1"/>
    <property type="molecule type" value="Genomic_DNA"/>
</dbReference>
<gene>
    <name evidence="2" type="ORF">NAEGRDRAFT_65486</name>
</gene>
<dbReference type="GeneID" id="8859849"/>
<feature type="coiled-coil region" evidence="1">
    <location>
        <begin position="24"/>
        <end position="86"/>
    </location>
</feature>
<dbReference type="AlphaFoldDB" id="D2V9L9"/>